<dbReference type="PROSITE" id="PS50011">
    <property type="entry name" value="PROTEIN_KINASE_DOM"/>
    <property type="match status" value="1"/>
</dbReference>
<gene>
    <name evidence="11" type="ORF">GPECTOR_42g798</name>
</gene>
<dbReference type="SMART" id="SM00220">
    <property type="entry name" value="S_TKc"/>
    <property type="match status" value="1"/>
</dbReference>
<feature type="cross-link" description="Glycyl lysine isopeptide (Lys-Gly) (interchain with G-Cter in SUMO2)" evidence="8">
    <location>
        <position position="221"/>
    </location>
</feature>
<feature type="active site" description="Proton acceptor" evidence="6">
    <location>
        <position position="219"/>
    </location>
</feature>
<feature type="binding site" evidence="7">
    <location>
        <begin position="223"/>
        <end position="224"/>
    </location>
    <ligand>
        <name>ATP</name>
        <dbReference type="ChEBI" id="CHEBI:30616"/>
    </ligand>
</feature>
<keyword evidence="5 7" id="KW-0067">ATP-binding</keyword>
<dbReference type="PANTHER" id="PTHR24350">
    <property type="entry name" value="SERINE/THREONINE-PROTEIN KINASE IAL-RELATED"/>
    <property type="match status" value="1"/>
</dbReference>
<dbReference type="InterPro" id="IPR000719">
    <property type="entry name" value="Prot_kinase_dom"/>
</dbReference>
<evidence type="ECO:0000256" key="6">
    <source>
        <dbReference type="PIRSR" id="PIRSR630616-1"/>
    </source>
</evidence>
<keyword evidence="12" id="KW-1185">Reference proteome</keyword>
<dbReference type="AlphaFoldDB" id="A0A150G9R7"/>
<protein>
    <recommendedName>
        <fullName evidence="10">Protein kinase domain-containing protein</fullName>
    </recommendedName>
</protein>
<proteinExistence type="predicted"/>
<dbReference type="SUPFAM" id="SSF56112">
    <property type="entry name" value="Protein kinase-like (PK-like)"/>
    <property type="match status" value="1"/>
</dbReference>
<feature type="domain" description="Protein kinase" evidence="10">
    <location>
        <begin position="87"/>
        <end position="388"/>
    </location>
</feature>
<name>A0A150G9R7_GONPE</name>
<comment type="caution">
    <text evidence="11">The sequence shown here is derived from an EMBL/GenBank/DDBJ whole genome shotgun (WGS) entry which is preliminary data.</text>
</comment>
<evidence type="ECO:0000256" key="1">
    <source>
        <dbReference type="ARBA" id="ARBA00022527"/>
    </source>
</evidence>
<evidence type="ECO:0000259" key="10">
    <source>
        <dbReference type="PROSITE" id="PS50011"/>
    </source>
</evidence>
<feature type="region of interest" description="Disordered" evidence="9">
    <location>
        <begin position="1"/>
        <end position="54"/>
    </location>
</feature>
<dbReference type="Gene3D" id="1.10.510.10">
    <property type="entry name" value="Transferase(Phosphotransferase) domain 1"/>
    <property type="match status" value="1"/>
</dbReference>
<dbReference type="GO" id="GO:0004674">
    <property type="term" value="F:protein serine/threonine kinase activity"/>
    <property type="evidence" value="ECO:0007669"/>
    <property type="project" value="UniProtKB-KW"/>
</dbReference>
<keyword evidence="2" id="KW-0808">Transferase</keyword>
<dbReference type="InterPro" id="IPR011009">
    <property type="entry name" value="Kinase-like_dom_sf"/>
</dbReference>
<dbReference type="EMBL" id="LSYV01000043">
    <property type="protein sequence ID" value="KXZ46587.1"/>
    <property type="molecule type" value="Genomic_DNA"/>
</dbReference>
<evidence type="ECO:0000256" key="8">
    <source>
        <dbReference type="PIRSR" id="PIRSR630616-3"/>
    </source>
</evidence>
<keyword evidence="4" id="KW-0418">Kinase</keyword>
<dbReference type="GO" id="GO:0005524">
    <property type="term" value="F:ATP binding"/>
    <property type="evidence" value="ECO:0007669"/>
    <property type="project" value="UniProtKB-KW"/>
</dbReference>
<evidence type="ECO:0000256" key="5">
    <source>
        <dbReference type="ARBA" id="ARBA00022840"/>
    </source>
</evidence>
<dbReference type="Pfam" id="PF00069">
    <property type="entry name" value="Pkinase"/>
    <property type="match status" value="1"/>
</dbReference>
<evidence type="ECO:0000256" key="2">
    <source>
        <dbReference type="ARBA" id="ARBA00022679"/>
    </source>
</evidence>
<reference evidence="12" key="1">
    <citation type="journal article" date="2016" name="Nat. Commun.">
        <title>The Gonium pectorale genome demonstrates co-option of cell cycle regulation during the evolution of multicellularity.</title>
        <authorList>
            <person name="Hanschen E.R."/>
            <person name="Marriage T.N."/>
            <person name="Ferris P.J."/>
            <person name="Hamaji T."/>
            <person name="Toyoda A."/>
            <person name="Fujiyama A."/>
            <person name="Neme R."/>
            <person name="Noguchi H."/>
            <person name="Minakuchi Y."/>
            <person name="Suzuki M."/>
            <person name="Kawai-Toyooka H."/>
            <person name="Smith D.R."/>
            <person name="Sparks H."/>
            <person name="Anderson J."/>
            <person name="Bakaric R."/>
            <person name="Luria V."/>
            <person name="Karger A."/>
            <person name="Kirschner M.W."/>
            <person name="Durand P.M."/>
            <person name="Michod R.E."/>
            <person name="Nozaki H."/>
            <person name="Olson B.J."/>
        </authorList>
    </citation>
    <scope>NUCLEOTIDE SEQUENCE [LARGE SCALE GENOMIC DNA]</scope>
    <source>
        <strain evidence="12">NIES-2863</strain>
    </source>
</reference>
<sequence>MPGTSRAGSGLSGSSWGRKQAGGKAEEPLRASKSAKPVKRVSAPKPVPSKKPQRTVKLLEDSPCFLSECPAWVKAPTLWSPRLSPRRVDVSLLGSGRHGSSVLRVRHRTLAGAEAVVKQFARERLLAVPRLHDKVRQTVLNEWRVHSALVPHPNVVPLYGAHEDKSYVTLIMEAQRGDLLSFLDEQDRDVLSEDEARGVVADVLSALEHMHSLGFVHRDVKAENVFAEPVGPSGRGGGGEGGGGVCWRLGDLGSAVEVAAVMEPGGPGLHLEGSPPFLAPEYAALWAAPPASRTTQQLQRATSPKQDVWAVGALLYDALVGHAPFSGPDPATEPPLPQLAAAIVGGEPCPSPAAAGLSPAAVDFIAAALRKDPSQRPSAAQLLGHPWITGAT</sequence>
<keyword evidence="3 7" id="KW-0547">Nucleotide-binding</keyword>
<accession>A0A150G9R7</accession>
<evidence type="ECO:0000256" key="4">
    <source>
        <dbReference type="ARBA" id="ARBA00022777"/>
    </source>
</evidence>
<keyword evidence="1" id="KW-0723">Serine/threonine-protein kinase</keyword>
<dbReference type="Proteomes" id="UP000075714">
    <property type="component" value="Unassembled WGS sequence"/>
</dbReference>
<organism evidence="11 12">
    <name type="scientific">Gonium pectorale</name>
    <name type="common">Green alga</name>
    <dbReference type="NCBI Taxonomy" id="33097"/>
    <lineage>
        <taxon>Eukaryota</taxon>
        <taxon>Viridiplantae</taxon>
        <taxon>Chlorophyta</taxon>
        <taxon>core chlorophytes</taxon>
        <taxon>Chlorophyceae</taxon>
        <taxon>CS clade</taxon>
        <taxon>Chlamydomonadales</taxon>
        <taxon>Volvocaceae</taxon>
        <taxon>Gonium</taxon>
    </lineage>
</organism>
<evidence type="ECO:0000256" key="3">
    <source>
        <dbReference type="ARBA" id="ARBA00022741"/>
    </source>
</evidence>
<evidence type="ECO:0000256" key="7">
    <source>
        <dbReference type="PIRSR" id="PIRSR630616-2"/>
    </source>
</evidence>
<feature type="binding site" evidence="7">
    <location>
        <position position="251"/>
    </location>
    <ligand>
        <name>ATP</name>
        <dbReference type="ChEBI" id="CHEBI:30616"/>
    </ligand>
</feature>
<dbReference type="STRING" id="33097.A0A150G9R7"/>
<evidence type="ECO:0000313" key="12">
    <source>
        <dbReference type="Proteomes" id="UP000075714"/>
    </source>
</evidence>
<dbReference type="OrthoDB" id="6513151at2759"/>
<evidence type="ECO:0000256" key="9">
    <source>
        <dbReference type="SAM" id="MobiDB-lite"/>
    </source>
</evidence>
<evidence type="ECO:0000313" key="11">
    <source>
        <dbReference type="EMBL" id="KXZ46587.1"/>
    </source>
</evidence>
<dbReference type="InterPro" id="IPR030616">
    <property type="entry name" value="Aur-like"/>
</dbReference>